<dbReference type="EMBL" id="CAKOGL010000027">
    <property type="protein sequence ID" value="CAH2104173.1"/>
    <property type="molecule type" value="Genomic_DNA"/>
</dbReference>
<dbReference type="Proteomes" id="UP001153954">
    <property type="component" value="Unassembled WGS sequence"/>
</dbReference>
<dbReference type="InterPro" id="IPR000668">
    <property type="entry name" value="Peptidase_C1A_C"/>
</dbReference>
<dbReference type="PROSITE" id="PS00639">
    <property type="entry name" value="THIOL_PROTEASE_HIS"/>
    <property type="match status" value="1"/>
</dbReference>
<evidence type="ECO:0000256" key="1">
    <source>
        <dbReference type="ARBA" id="ARBA00008455"/>
    </source>
</evidence>
<keyword evidence="2" id="KW-1015">Disulfide bond</keyword>
<comment type="similarity">
    <text evidence="1">Belongs to the peptidase C1 family.</text>
</comment>
<dbReference type="PANTHER" id="PTHR12411">
    <property type="entry name" value="CYSTEINE PROTEASE FAMILY C1-RELATED"/>
    <property type="match status" value="1"/>
</dbReference>
<dbReference type="CDD" id="cd02248">
    <property type="entry name" value="Peptidase_C1A"/>
    <property type="match status" value="1"/>
</dbReference>
<dbReference type="FunFam" id="3.90.70.10:FF:000103">
    <property type="entry name" value="Hypothetical LOC496748"/>
    <property type="match status" value="1"/>
</dbReference>
<proteinExistence type="inferred from homology"/>
<keyword evidence="3" id="KW-0732">Signal</keyword>
<evidence type="ECO:0000313" key="7">
    <source>
        <dbReference type="Proteomes" id="UP001153954"/>
    </source>
</evidence>
<feature type="chain" id="PRO_5043953394" evidence="3">
    <location>
        <begin position="17"/>
        <end position="325"/>
    </location>
</feature>
<dbReference type="Pfam" id="PF00112">
    <property type="entry name" value="Peptidase_C1"/>
    <property type="match status" value="1"/>
</dbReference>
<feature type="domain" description="Cathepsin propeptide inhibitor" evidence="5">
    <location>
        <begin position="31"/>
        <end position="86"/>
    </location>
</feature>
<dbReference type="Gene3D" id="3.90.70.10">
    <property type="entry name" value="Cysteine proteinases"/>
    <property type="match status" value="1"/>
</dbReference>
<dbReference type="AlphaFoldDB" id="A0AAU9UY68"/>
<dbReference type="GO" id="GO:0006508">
    <property type="term" value="P:proteolysis"/>
    <property type="evidence" value="ECO:0007669"/>
    <property type="project" value="InterPro"/>
</dbReference>
<dbReference type="InterPro" id="IPR025660">
    <property type="entry name" value="Pept_his_AS"/>
</dbReference>
<gene>
    <name evidence="6" type="ORF">EEDITHA_LOCUS18591</name>
</gene>
<keyword evidence="7" id="KW-1185">Reference proteome</keyword>
<evidence type="ECO:0000259" key="5">
    <source>
        <dbReference type="SMART" id="SM00848"/>
    </source>
</evidence>
<evidence type="ECO:0000256" key="2">
    <source>
        <dbReference type="ARBA" id="ARBA00023157"/>
    </source>
</evidence>
<protein>
    <submittedName>
        <fullName evidence="6">Uncharacterized protein</fullName>
    </submittedName>
</protein>
<evidence type="ECO:0000259" key="4">
    <source>
        <dbReference type="SMART" id="SM00645"/>
    </source>
</evidence>
<dbReference type="InterPro" id="IPR038765">
    <property type="entry name" value="Papain-like_cys_pep_sf"/>
</dbReference>
<reference evidence="6" key="1">
    <citation type="submission" date="2022-03" db="EMBL/GenBank/DDBJ databases">
        <authorList>
            <person name="Tunstrom K."/>
        </authorList>
    </citation>
    <scope>NUCLEOTIDE SEQUENCE</scope>
</reference>
<feature type="signal peptide" evidence="3">
    <location>
        <begin position="1"/>
        <end position="16"/>
    </location>
</feature>
<accession>A0AAU9UY68</accession>
<sequence>MNIILLFVLCVGITSAKPMIQYLLRNAPDHFEDFIKTYNKEYDETEKAIRYGIFVKNLENINILNQKSNDTTFDINKFSDLSTEEFIQRYTGYRHSNVSNYCINSDQLDLKPVDVPEEFDWRQKGVVTRVKNQMCNSCWAFSATGTVESAYAIKTRQQVVLAEQQLIDCDKQSDGCNGGYPIKALKYFQDNGAMTEDDYPYEAKNGQCRFNSQKVKAKVKNCVLVQGNEDGFVEKLLQIGPLSIALDAEPVQHYKGGIMKTDCQGTKVNHAVLLVGYGKGEDGTPYWLIKNSWGADWGEKGYFRIHRGVNCVLVADTTPAGVVIE</sequence>
<dbReference type="SUPFAM" id="SSF54001">
    <property type="entry name" value="Cysteine proteinases"/>
    <property type="match status" value="1"/>
</dbReference>
<dbReference type="InterPro" id="IPR039417">
    <property type="entry name" value="Peptidase_C1A_papain-like"/>
</dbReference>
<dbReference type="InterPro" id="IPR013128">
    <property type="entry name" value="Peptidase_C1A"/>
</dbReference>
<evidence type="ECO:0000256" key="3">
    <source>
        <dbReference type="SAM" id="SignalP"/>
    </source>
</evidence>
<evidence type="ECO:0000313" key="6">
    <source>
        <dbReference type="EMBL" id="CAH2104173.1"/>
    </source>
</evidence>
<dbReference type="SMART" id="SM00848">
    <property type="entry name" value="Inhibitor_I29"/>
    <property type="match status" value="1"/>
</dbReference>
<dbReference type="InterPro" id="IPR013201">
    <property type="entry name" value="Prot_inhib_I29"/>
</dbReference>
<dbReference type="SMART" id="SM00645">
    <property type="entry name" value="Pept_C1"/>
    <property type="match status" value="1"/>
</dbReference>
<dbReference type="InterPro" id="IPR025661">
    <property type="entry name" value="Pept_asp_AS"/>
</dbReference>
<dbReference type="GO" id="GO:0008234">
    <property type="term" value="F:cysteine-type peptidase activity"/>
    <property type="evidence" value="ECO:0007669"/>
    <property type="project" value="InterPro"/>
</dbReference>
<name>A0AAU9UY68_EUPED</name>
<comment type="caution">
    <text evidence="6">The sequence shown here is derived from an EMBL/GenBank/DDBJ whole genome shotgun (WGS) entry which is preliminary data.</text>
</comment>
<dbReference type="Pfam" id="PF08246">
    <property type="entry name" value="Inhibitor_I29"/>
    <property type="match status" value="1"/>
</dbReference>
<organism evidence="6 7">
    <name type="scientific">Euphydryas editha</name>
    <name type="common">Edith's checkerspot</name>
    <dbReference type="NCBI Taxonomy" id="104508"/>
    <lineage>
        <taxon>Eukaryota</taxon>
        <taxon>Metazoa</taxon>
        <taxon>Ecdysozoa</taxon>
        <taxon>Arthropoda</taxon>
        <taxon>Hexapoda</taxon>
        <taxon>Insecta</taxon>
        <taxon>Pterygota</taxon>
        <taxon>Neoptera</taxon>
        <taxon>Endopterygota</taxon>
        <taxon>Lepidoptera</taxon>
        <taxon>Glossata</taxon>
        <taxon>Ditrysia</taxon>
        <taxon>Papilionoidea</taxon>
        <taxon>Nymphalidae</taxon>
        <taxon>Nymphalinae</taxon>
        <taxon>Euphydryas</taxon>
    </lineage>
</organism>
<dbReference type="PRINTS" id="PR00705">
    <property type="entry name" value="PAPAIN"/>
</dbReference>
<dbReference type="PROSITE" id="PS00640">
    <property type="entry name" value="THIOL_PROTEASE_ASN"/>
    <property type="match status" value="1"/>
</dbReference>
<feature type="domain" description="Peptidase C1A papain C-terminal" evidence="4">
    <location>
        <begin position="115"/>
        <end position="322"/>
    </location>
</feature>